<reference evidence="2 3" key="1">
    <citation type="submission" date="2023-05" db="EMBL/GenBank/DDBJ databases">
        <title>B98-5 Cell Line De Novo Hybrid Assembly: An Optical Mapping Approach.</title>
        <authorList>
            <person name="Kananen K."/>
            <person name="Auerbach J.A."/>
            <person name="Kautto E."/>
            <person name="Blachly J.S."/>
        </authorList>
    </citation>
    <scope>NUCLEOTIDE SEQUENCE [LARGE SCALE GENOMIC DNA]</scope>
    <source>
        <strain evidence="2">B95-8</strain>
        <tissue evidence="2">Cell line</tissue>
    </source>
</reference>
<dbReference type="Proteomes" id="UP001266305">
    <property type="component" value="Unassembled WGS sequence"/>
</dbReference>
<evidence type="ECO:0000256" key="1">
    <source>
        <dbReference type="SAM" id="MobiDB-lite"/>
    </source>
</evidence>
<name>A0ABQ9WH25_SAGOE</name>
<keyword evidence="3" id="KW-1185">Reference proteome</keyword>
<comment type="caution">
    <text evidence="2">The sequence shown here is derived from an EMBL/GenBank/DDBJ whole genome shotgun (WGS) entry which is preliminary data.</text>
</comment>
<protein>
    <submittedName>
        <fullName evidence="2">Uncharacterized protein</fullName>
    </submittedName>
</protein>
<accession>A0ABQ9WH25</accession>
<feature type="region of interest" description="Disordered" evidence="1">
    <location>
        <begin position="1"/>
        <end position="53"/>
    </location>
</feature>
<sequence>MAPPGRQMSDRGRRGSPHTSGLEGASVQPPVTVGTLGRSSLATGPTVPALSSDRQGVCARINRCLGQHPGVQHLPDRLASKLPVLPIPRTPC</sequence>
<evidence type="ECO:0000313" key="2">
    <source>
        <dbReference type="EMBL" id="KAK2120750.1"/>
    </source>
</evidence>
<gene>
    <name evidence="2" type="ORF">P7K49_002136</name>
</gene>
<dbReference type="EMBL" id="JASSZA010000001">
    <property type="protein sequence ID" value="KAK2120750.1"/>
    <property type="molecule type" value="Genomic_DNA"/>
</dbReference>
<organism evidence="2 3">
    <name type="scientific">Saguinus oedipus</name>
    <name type="common">Cotton-top tamarin</name>
    <name type="synonym">Oedipomidas oedipus</name>
    <dbReference type="NCBI Taxonomy" id="9490"/>
    <lineage>
        <taxon>Eukaryota</taxon>
        <taxon>Metazoa</taxon>
        <taxon>Chordata</taxon>
        <taxon>Craniata</taxon>
        <taxon>Vertebrata</taxon>
        <taxon>Euteleostomi</taxon>
        <taxon>Mammalia</taxon>
        <taxon>Eutheria</taxon>
        <taxon>Euarchontoglires</taxon>
        <taxon>Primates</taxon>
        <taxon>Haplorrhini</taxon>
        <taxon>Platyrrhini</taxon>
        <taxon>Cebidae</taxon>
        <taxon>Callitrichinae</taxon>
        <taxon>Saguinus</taxon>
    </lineage>
</organism>
<evidence type="ECO:0000313" key="3">
    <source>
        <dbReference type="Proteomes" id="UP001266305"/>
    </source>
</evidence>
<proteinExistence type="predicted"/>